<keyword evidence="1" id="KW-0805">Transcription regulation</keyword>
<dbReference type="SUPFAM" id="SSF48498">
    <property type="entry name" value="Tetracyclin repressor-like, C-terminal domain"/>
    <property type="match status" value="1"/>
</dbReference>
<sequence>MSEIARKSGGRRQRRDSEELRAALLAAASEVFLEEGFQSASIEAVIEKVGGSKRAIYSHFGGKKELFLALVTDASSKIIDSLPRSDEVSGDFGWTLKTFGMEVSRVLMMPTTLALYRAVIAESARQPDVAETFFLNGPGRVAKRLAEVLNQFEASGVISIADCQRAAERFLGMLRDDVHLRVVLGLQPPPSENELEQSVDQAIEIFLRGIETRGS</sequence>
<dbReference type="AlphaFoldDB" id="A0A7W5Z619"/>
<dbReference type="Proteomes" id="UP000537592">
    <property type="component" value="Unassembled WGS sequence"/>
</dbReference>
<dbReference type="InterPro" id="IPR001647">
    <property type="entry name" value="HTH_TetR"/>
</dbReference>
<dbReference type="InterPro" id="IPR009057">
    <property type="entry name" value="Homeodomain-like_sf"/>
</dbReference>
<reference evidence="6 7" key="1">
    <citation type="submission" date="2020-08" db="EMBL/GenBank/DDBJ databases">
        <title>Genomic Encyclopedia of Type Strains, Phase IV (KMG-IV): sequencing the most valuable type-strain genomes for metagenomic binning, comparative biology and taxonomic classification.</title>
        <authorList>
            <person name="Goeker M."/>
        </authorList>
    </citation>
    <scope>NUCLEOTIDE SEQUENCE [LARGE SCALE GENOMIC DNA]</scope>
    <source>
        <strain evidence="6 7">DSM 28760</strain>
    </source>
</reference>
<dbReference type="FunFam" id="1.10.10.60:FF:000141">
    <property type="entry name" value="TetR family transcriptional regulator"/>
    <property type="match status" value="1"/>
</dbReference>
<dbReference type="PROSITE" id="PS50977">
    <property type="entry name" value="HTH_TETR_2"/>
    <property type="match status" value="1"/>
</dbReference>
<gene>
    <name evidence="6" type="ORF">FHS81_002972</name>
</gene>
<dbReference type="PANTHER" id="PTHR30055:SF146">
    <property type="entry name" value="HTH-TYPE TRANSCRIPTIONAL DUAL REGULATOR CECR"/>
    <property type="match status" value="1"/>
</dbReference>
<evidence type="ECO:0000256" key="4">
    <source>
        <dbReference type="PROSITE-ProRule" id="PRU00335"/>
    </source>
</evidence>
<dbReference type="InterPro" id="IPR050109">
    <property type="entry name" value="HTH-type_TetR-like_transc_reg"/>
</dbReference>
<feature type="domain" description="HTH tetR-type" evidence="5">
    <location>
        <begin position="18"/>
        <end position="78"/>
    </location>
</feature>
<evidence type="ECO:0000256" key="3">
    <source>
        <dbReference type="ARBA" id="ARBA00023163"/>
    </source>
</evidence>
<keyword evidence="7" id="KW-1185">Reference proteome</keyword>
<dbReference type="Gene3D" id="1.10.10.60">
    <property type="entry name" value="Homeodomain-like"/>
    <property type="match status" value="1"/>
</dbReference>
<keyword evidence="3" id="KW-0804">Transcription</keyword>
<protein>
    <submittedName>
        <fullName evidence="6">AcrR family transcriptional regulator</fullName>
    </submittedName>
</protein>
<dbReference type="EMBL" id="JACICC010000008">
    <property type="protein sequence ID" value="MBB3810866.1"/>
    <property type="molecule type" value="Genomic_DNA"/>
</dbReference>
<dbReference type="PANTHER" id="PTHR30055">
    <property type="entry name" value="HTH-TYPE TRANSCRIPTIONAL REGULATOR RUTR"/>
    <property type="match status" value="1"/>
</dbReference>
<name>A0A7W5Z619_9HYPH</name>
<comment type="caution">
    <text evidence="6">The sequence shown here is derived from an EMBL/GenBank/DDBJ whole genome shotgun (WGS) entry which is preliminary data.</text>
</comment>
<accession>A0A7W5Z619</accession>
<organism evidence="6 7">
    <name type="scientific">Pseudochelatococcus contaminans</name>
    <dbReference type="NCBI Taxonomy" id="1538103"/>
    <lineage>
        <taxon>Bacteria</taxon>
        <taxon>Pseudomonadati</taxon>
        <taxon>Pseudomonadota</taxon>
        <taxon>Alphaproteobacteria</taxon>
        <taxon>Hyphomicrobiales</taxon>
        <taxon>Chelatococcaceae</taxon>
        <taxon>Pseudochelatococcus</taxon>
    </lineage>
</organism>
<dbReference type="RefSeq" id="WP_183754204.1">
    <property type="nucleotide sequence ID" value="NZ_JACICC010000008.1"/>
</dbReference>
<dbReference type="GO" id="GO:0003700">
    <property type="term" value="F:DNA-binding transcription factor activity"/>
    <property type="evidence" value="ECO:0007669"/>
    <property type="project" value="TreeGrafter"/>
</dbReference>
<keyword evidence="2 4" id="KW-0238">DNA-binding</keyword>
<proteinExistence type="predicted"/>
<dbReference type="Pfam" id="PF14246">
    <property type="entry name" value="TetR_C_7"/>
    <property type="match status" value="1"/>
</dbReference>
<dbReference type="Pfam" id="PF00440">
    <property type="entry name" value="TetR_N"/>
    <property type="match status" value="1"/>
</dbReference>
<dbReference type="Gene3D" id="1.10.357.10">
    <property type="entry name" value="Tetracycline Repressor, domain 2"/>
    <property type="match status" value="1"/>
</dbReference>
<dbReference type="GO" id="GO:0000976">
    <property type="term" value="F:transcription cis-regulatory region binding"/>
    <property type="evidence" value="ECO:0007669"/>
    <property type="project" value="TreeGrafter"/>
</dbReference>
<evidence type="ECO:0000313" key="6">
    <source>
        <dbReference type="EMBL" id="MBB3810866.1"/>
    </source>
</evidence>
<dbReference type="InterPro" id="IPR039536">
    <property type="entry name" value="TetR_C_Proteobacteria"/>
</dbReference>
<feature type="DNA-binding region" description="H-T-H motif" evidence="4">
    <location>
        <begin position="41"/>
        <end position="60"/>
    </location>
</feature>
<dbReference type="PRINTS" id="PR00455">
    <property type="entry name" value="HTHTETR"/>
</dbReference>
<evidence type="ECO:0000256" key="1">
    <source>
        <dbReference type="ARBA" id="ARBA00023015"/>
    </source>
</evidence>
<evidence type="ECO:0000313" key="7">
    <source>
        <dbReference type="Proteomes" id="UP000537592"/>
    </source>
</evidence>
<dbReference type="InterPro" id="IPR036271">
    <property type="entry name" value="Tet_transcr_reg_TetR-rel_C_sf"/>
</dbReference>
<evidence type="ECO:0000259" key="5">
    <source>
        <dbReference type="PROSITE" id="PS50977"/>
    </source>
</evidence>
<evidence type="ECO:0000256" key="2">
    <source>
        <dbReference type="ARBA" id="ARBA00023125"/>
    </source>
</evidence>
<dbReference type="SUPFAM" id="SSF46689">
    <property type="entry name" value="Homeodomain-like"/>
    <property type="match status" value="1"/>
</dbReference>